<dbReference type="Proteomes" id="UP000180098">
    <property type="component" value="Unassembled WGS sequence"/>
</dbReference>
<gene>
    <name evidence="1" type="ORF">BKP35_00460</name>
</gene>
<name>A0A1S2LSM7_9BACI</name>
<keyword evidence="2" id="KW-1185">Reference proteome</keyword>
<dbReference type="RefSeq" id="WP_071311427.1">
    <property type="nucleotide sequence ID" value="NZ_MLQQ01000001.1"/>
</dbReference>
<organism evidence="1 2">
    <name type="scientific">Anaerobacillus arseniciselenatis</name>
    <dbReference type="NCBI Taxonomy" id="85682"/>
    <lineage>
        <taxon>Bacteria</taxon>
        <taxon>Bacillati</taxon>
        <taxon>Bacillota</taxon>
        <taxon>Bacilli</taxon>
        <taxon>Bacillales</taxon>
        <taxon>Bacillaceae</taxon>
        <taxon>Anaerobacillus</taxon>
    </lineage>
</organism>
<comment type="caution">
    <text evidence="1">The sequence shown here is derived from an EMBL/GenBank/DDBJ whole genome shotgun (WGS) entry which is preliminary data.</text>
</comment>
<evidence type="ECO:0000313" key="1">
    <source>
        <dbReference type="EMBL" id="OIJ15502.1"/>
    </source>
</evidence>
<dbReference type="AlphaFoldDB" id="A0A1S2LSM7"/>
<evidence type="ECO:0000313" key="2">
    <source>
        <dbReference type="Proteomes" id="UP000180098"/>
    </source>
</evidence>
<proteinExistence type="predicted"/>
<dbReference type="EMBL" id="MLQQ01000001">
    <property type="protein sequence ID" value="OIJ15502.1"/>
    <property type="molecule type" value="Genomic_DNA"/>
</dbReference>
<accession>A0A1S2LSM7</accession>
<dbReference type="PROSITE" id="PS51257">
    <property type="entry name" value="PROKAR_LIPOPROTEIN"/>
    <property type="match status" value="1"/>
</dbReference>
<dbReference type="OrthoDB" id="2966745at2"/>
<sequence length="206" mass="23534">MKKIGLLFLIVLFGVMVGCITKADVPPHEEVERKAEEVLGVNIYIPEHPKYVIGTSAIGYGRDLSNIEELKRGKPNSISVEFFIETDDRMDFTEEMIAEVEEANLIEFIHNEQFDAGSIISLSVVLNLNKEPMYFKEIEIEGKTVNYEHVEADESVYESLDLDPNDVAMFFVIFDDFAYDIIYRLKDGNTFDDAKQFVSSIIKELN</sequence>
<reference evidence="1 2" key="1">
    <citation type="submission" date="2016-10" db="EMBL/GenBank/DDBJ databases">
        <title>Draft genome sequences of four alkaliphilic bacteria belonging to the Anaerobacillus genus.</title>
        <authorList>
            <person name="Bassil N.M."/>
            <person name="Lloyd J.R."/>
        </authorList>
    </citation>
    <scope>NUCLEOTIDE SEQUENCE [LARGE SCALE GENOMIC DNA]</scope>
    <source>
        <strain evidence="1 2">DSM 15340</strain>
    </source>
</reference>
<protein>
    <submittedName>
        <fullName evidence="1">Uncharacterized protein</fullName>
    </submittedName>
</protein>